<dbReference type="Gene3D" id="1.10.3860.10">
    <property type="entry name" value="Sodium:dicarboxylate symporter"/>
    <property type="match status" value="1"/>
</dbReference>
<protein>
    <submittedName>
        <fullName evidence="11">Cation:dicarboxylase symporter family transporter</fullName>
    </submittedName>
</protein>
<evidence type="ECO:0000256" key="2">
    <source>
        <dbReference type="ARBA" id="ARBA00004196"/>
    </source>
</evidence>
<feature type="transmembrane region" description="Helical" evidence="9">
    <location>
        <begin position="211"/>
        <end position="235"/>
    </location>
</feature>
<evidence type="ECO:0000256" key="1">
    <source>
        <dbReference type="ARBA" id="ARBA00004141"/>
    </source>
</evidence>
<feature type="transmembrane region" description="Helical" evidence="9">
    <location>
        <begin position="82"/>
        <end position="101"/>
    </location>
</feature>
<feature type="transmembrane region" description="Helical" evidence="9">
    <location>
        <begin position="133"/>
        <end position="160"/>
    </location>
</feature>
<evidence type="ECO:0000256" key="5">
    <source>
        <dbReference type="ARBA" id="ARBA00022692"/>
    </source>
</evidence>
<evidence type="ECO:0000313" key="11">
    <source>
        <dbReference type="EMBL" id="MCX2983426.1"/>
    </source>
</evidence>
<accession>A0ABT3TM69</accession>
<evidence type="ECO:0000256" key="7">
    <source>
        <dbReference type="ARBA" id="ARBA00022989"/>
    </source>
</evidence>
<evidence type="ECO:0000256" key="8">
    <source>
        <dbReference type="ARBA" id="ARBA00023136"/>
    </source>
</evidence>
<dbReference type="InterPro" id="IPR001638">
    <property type="entry name" value="Solute-binding_3/MltF_N"/>
</dbReference>
<comment type="similarity">
    <text evidence="3">Belongs to the bacterial solute-binding protein 3 family.</text>
</comment>
<evidence type="ECO:0000313" key="12">
    <source>
        <dbReference type="Proteomes" id="UP001143362"/>
    </source>
</evidence>
<evidence type="ECO:0000256" key="3">
    <source>
        <dbReference type="ARBA" id="ARBA00010333"/>
    </source>
</evidence>
<feature type="transmembrane region" description="Helical" evidence="9">
    <location>
        <begin position="181"/>
        <end position="199"/>
    </location>
</feature>
<dbReference type="RefSeq" id="WP_279247467.1">
    <property type="nucleotide sequence ID" value="NZ_SHNN01000008.1"/>
</dbReference>
<proteinExistence type="inferred from homology"/>
<dbReference type="InterPro" id="IPR036458">
    <property type="entry name" value="Na:dicarbo_symporter_sf"/>
</dbReference>
<comment type="subcellular location">
    <subcellularLocation>
        <location evidence="2">Cell envelope</location>
    </subcellularLocation>
    <subcellularLocation>
        <location evidence="1">Membrane</location>
        <topology evidence="1">Multi-pass membrane protein</topology>
    </subcellularLocation>
</comment>
<dbReference type="PROSITE" id="PS01039">
    <property type="entry name" value="SBP_BACTERIAL_3"/>
    <property type="match status" value="1"/>
</dbReference>
<name>A0ABT3TM69_9GAMM</name>
<dbReference type="SUPFAM" id="SSF53850">
    <property type="entry name" value="Periplasmic binding protein-like II"/>
    <property type="match status" value="1"/>
</dbReference>
<feature type="transmembrane region" description="Helical" evidence="9">
    <location>
        <begin position="406"/>
        <end position="426"/>
    </location>
</feature>
<dbReference type="Pfam" id="PF00375">
    <property type="entry name" value="SDF"/>
    <property type="match status" value="1"/>
</dbReference>
<feature type="transmembrane region" description="Helical" evidence="9">
    <location>
        <begin position="15"/>
        <end position="37"/>
    </location>
</feature>
<dbReference type="Pfam" id="PF00497">
    <property type="entry name" value="SBP_bac_3"/>
    <property type="match status" value="1"/>
</dbReference>
<keyword evidence="7 9" id="KW-1133">Transmembrane helix</keyword>
<dbReference type="EMBL" id="SHNN01000008">
    <property type="protein sequence ID" value="MCX2983426.1"/>
    <property type="molecule type" value="Genomic_DNA"/>
</dbReference>
<dbReference type="PANTHER" id="PTHR35936">
    <property type="entry name" value="MEMBRANE-BOUND LYTIC MUREIN TRANSGLYCOSYLASE F"/>
    <property type="match status" value="1"/>
</dbReference>
<keyword evidence="8 9" id="KW-0472">Membrane</keyword>
<dbReference type="SMART" id="SM00062">
    <property type="entry name" value="PBPb"/>
    <property type="match status" value="1"/>
</dbReference>
<keyword evidence="6" id="KW-0732">Signal</keyword>
<sequence>MANSSLSGKLDPPKLVFFSLLLGIATGVFFGEMVAWLQVIGDIFIKLLQVTVIPFISVSLITGLGSQKLEDAKSLALKGGSILLAVWTIAVGVLLLLPLAFPDWPSGSFFNTALTEQASAPDFLRLFIPSNPFYAYANAIVPAVVVFSIFIGLGLIGLPGKESVLKPLDVIRETLMKITRGVAKLTPIGVFALMAHLAGTVDLDDLFRLQVYLVLHALASLFLGLWVLPALVAAVTPLGYFEILRALRTPLITGFATGSSLVVLPMLLDQCKTLIITAQQPKSERARERYESTVDILLPTIYPFPQSGNLLILLFPLFAAWYIGSGVSPAQYPALIFAGIPSLFGGSVITITFLLDLFKLPNDLLQVFLSMDVVNLRFGTLLGVMHYASITLIGTVAIFGGLRFSWLLFLRLVLGGVVLLALLVFGTQTFYNNVVSPAYTKSDALRRLDLLGERQPSILHATSDAATDSTQPKPASLADISARGVLNVCFQPNVYPSAFYNSAAPPQLVGFDIELAHRIAQRLNVTLEFFPTLDESHGKRLLDTRVCDVYMRALSISAERTVKFAMTQPIYTSTVGLIVPDHQRDAFRTWRRTRQLGAGLRVGIGGSESSLTTGRDLFPKATITPIKNMAEQESILESGAENLDVIADLAEEGAAWTLLYPAFTVVVPQPAVKIPVAYTVARDNGDLLISLNAWLLAEKARGTIAELYNYWLLGGAIKQERPPRWSVIRNVLNWVE</sequence>
<evidence type="ECO:0000256" key="4">
    <source>
        <dbReference type="ARBA" id="ARBA00022448"/>
    </source>
</evidence>
<keyword evidence="5 9" id="KW-0812">Transmembrane</keyword>
<evidence type="ECO:0000256" key="9">
    <source>
        <dbReference type="SAM" id="Phobius"/>
    </source>
</evidence>
<comment type="caution">
    <text evidence="11">The sequence shown here is derived from an EMBL/GenBank/DDBJ whole genome shotgun (WGS) entry which is preliminary data.</text>
</comment>
<feature type="transmembrane region" description="Helical" evidence="9">
    <location>
        <begin position="304"/>
        <end position="323"/>
    </location>
</feature>
<dbReference type="Proteomes" id="UP001143362">
    <property type="component" value="Unassembled WGS sequence"/>
</dbReference>
<dbReference type="Gene3D" id="3.40.190.10">
    <property type="entry name" value="Periplasmic binding protein-like II"/>
    <property type="match status" value="2"/>
</dbReference>
<dbReference type="InterPro" id="IPR018313">
    <property type="entry name" value="SBP_3_CS"/>
</dbReference>
<feature type="transmembrane region" description="Helical" evidence="9">
    <location>
        <begin position="335"/>
        <end position="358"/>
    </location>
</feature>
<keyword evidence="12" id="KW-1185">Reference proteome</keyword>
<feature type="transmembrane region" description="Helical" evidence="9">
    <location>
        <begin position="378"/>
        <end position="399"/>
    </location>
</feature>
<feature type="transmembrane region" description="Helical" evidence="9">
    <location>
        <begin position="247"/>
        <end position="268"/>
    </location>
</feature>
<keyword evidence="4" id="KW-0813">Transport</keyword>
<organism evidence="11 12">
    <name type="scientific">Candidatus Litorirhabdus singularis</name>
    <dbReference type="NCBI Taxonomy" id="2518993"/>
    <lineage>
        <taxon>Bacteria</taxon>
        <taxon>Pseudomonadati</taxon>
        <taxon>Pseudomonadota</taxon>
        <taxon>Gammaproteobacteria</taxon>
        <taxon>Cellvibrionales</taxon>
        <taxon>Halieaceae</taxon>
        <taxon>Candidatus Litorirhabdus</taxon>
    </lineage>
</organism>
<reference evidence="11" key="1">
    <citation type="submission" date="2019-02" db="EMBL/GenBank/DDBJ databases">
        <authorList>
            <person name="Li S.-H."/>
        </authorList>
    </citation>
    <scope>NUCLEOTIDE SEQUENCE</scope>
    <source>
        <strain evidence="11">IMCC14734</strain>
    </source>
</reference>
<gene>
    <name evidence="11" type="ORF">EYC98_21410</name>
</gene>
<dbReference type="InterPro" id="IPR001991">
    <property type="entry name" value="Na-dicarboxylate_symporter"/>
</dbReference>
<dbReference type="PANTHER" id="PTHR35936:SF19">
    <property type="entry name" value="AMINO-ACID-BINDING PROTEIN YXEM-RELATED"/>
    <property type="match status" value="1"/>
</dbReference>
<evidence type="ECO:0000259" key="10">
    <source>
        <dbReference type="SMART" id="SM00062"/>
    </source>
</evidence>
<dbReference type="SUPFAM" id="SSF118215">
    <property type="entry name" value="Proton glutamate symport protein"/>
    <property type="match status" value="1"/>
</dbReference>
<feature type="domain" description="Solute-binding protein family 3/N-terminal" evidence="10">
    <location>
        <begin position="485"/>
        <end position="715"/>
    </location>
</feature>
<evidence type="ECO:0000256" key="6">
    <source>
        <dbReference type="ARBA" id="ARBA00022729"/>
    </source>
</evidence>